<evidence type="ECO:0000256" key="7">
    <source>
        <dbReference type="ARBA" id="ARBA00022837"/>
    </source>
</evidence>
<keyword evidence="3 11" id="KW-0301">Gamma-carboxyglutamic acid</keyword>
<evidence type="ECO:0000256" key="5">
    <source>
        <dbReference type="ARBA" id="ARBA00022591"/>
    </source>
</evidence>
<evidence type="ECO:0000256" key="4">
    <source>
        <dbReference type="ARBA" id="ARBA00022525"/>
    </source>
</evidence>
<feature type="chain" id="PRO_5034694437" description="Osteocalcin" evidence="12">
    <location>
        <begin position="22"/>
        <end position="107"/>
    </location>
</feature>
<evidence type="ECO:0000256" key="2">
    <source>
        <dbReference type="ARBA" id="ARBA00008850"/>
    </source>
</evidence>
<dbReference type="AlphaFoldDB" id="A0A8C6YV90"/>
<evidence type="ECO:0000256" key="11">
    <source>
        <dbReference type="PIRSR" id="PIRSR602384-3"/>
    </source>
</evidence>
<feature type="modified residue" description="4-carboxyglutamate" evidence="11">
    <location>
        <position position="77"/>
    </location>
</feature>
<keyword evidence="16" id="KW-1185">Reference proteome</keyword>
<evidence type="ECO:0000256" key="9">
    <source>
        <dbReference type="PIRSR" id="PIRSR602384-1"/>
    </source>
</evidence>
<organism evidence="15 16">
    <name type="scientific">Nothoprocta perdicaria</name>
    <name type="common">Chilean tinamou</name>
    <name type="synonym">Crypturus perdicarius</name>
    <dbReference type="NCBI Taxonomy" id="30464"/>
    <lineage>
        <taxon>Eukaryota</taxon>
        <taxon>Metazoa</taxon>
        <taxon>Chordata</taxon>
        <taxon>Craniata</taxon>
        <taxon>Vertebrata</taxon>
        <taxon>Euteleostomi</taxon>
        <taxon>Archelosauria</taxon>
        <taxon>Archosauria</taxon>
        <taxon>Dinosauria</taxon>
        <taxon>Saurischia</taxon>
        <taxon>Theropoda</taxon>
        <taxon>Coelurosauria</taxon>
        <taxon>Aves</taxon>
        <taxon>Palaeognathae</taxon>
        <taxon>Tinamiformes</taxon>
        <taxon>Tinamidae</taxon>
        <taxon>Nothoprocta</taxon>
    </lineage>
</organism>
<evidence type="ECO:0000256" key="1">
    <source>
        <dbReference type="ARBA" id="ARBA00004613"/>
    </source>
</evidence>
<dbReference type="InterPro" id="IPR035972">
    <property type="entry name" value="GLA-like_dom_SF"/>
</dbReference>
<dbReference type="PRINTS" id="PR00002">
    <property type="entry name" value="GLABONE"/>
</dbReference>
<dbReference type="SUPFAM" id="SSF57630">
    <property type="entry name" value="GLA-domain"/>
    <property type="match status" value="1"/>
</dbReference>
<feature type="modified residue" description="4-carboxyglutamate" evidence="11">
    <location>
        <position position="80"/>
    </location>
</feature>
<dbReference type="SMART" id="SM00069">
    <property type="entry name" value="GLA"/>
    <property type="match status" value="1"/>
</dbReference>
<evidence type="ECO:0000256" key="8">
    <source>
        <dbReference type="ARBA" id="ARBA00023157"/>
    </source>
</evidence>
<protein>
    <recommendedName>
        <fullName evidence="12">Osteocalcin</fullName>
    </recommendedName>
</protein>
<feature type="binding site" evidence="9">
    <location>
        <position position="77"/>
    </location>
    <ligand>
        <name>Ca(2+)</name>
        <dbReference type="ChEBI" id="CHEBI:29108"/>
        <label>1</label>
    </ligand>
</feature>
<proteinExistence type="inferred from homology"/>
<dbReference type="Ensembl" id="ENSNPET00000003890.1">
    <property type="protein sequence ID" value="ENSNPEP00000003810.1"/>
    <property type="gene ID" value="ENSNPEG00000002914.1"/>
</dbReference>
<dbReference type="InterPro" id="IPR039176">
    <property type="entry name" value="Osteocalcin"/>
</dbReference>
<feature type="binding site" evidence="9">
    <location>
        <position position="80"/>
    </location>
    <ligand>
        <name>Ca(2+)</name>
        <dbReference type="ChEBI" id="CHEBI:29108"/>
        <label>1</label>
    </ligand>
</feature>
<evidence type="ECO:0000256" key="13">
    <source>
        <dbReference type="SAM" id="MobiDB-lite"/>
    </source>
</evidence>
<dbReference type="GO" id="GO:1900076">
    <property type="term" value="P:regulation of cellular response to insulin stimulus"/>
    <property type="evidence" value="ECO:0007669"/>
    <property type="project" value="InterPro"/>
</dbReference>
<feature type="disulfide bond" evidence="10">
    <location>
        <begin position="79"/>
        <end position="85"/>
    </location>
</feature>
<dbReference type="GO" id="GO:0030500">
    <property type="term" value="P:regulation of bone mineralization"/>
    <property type="evidence" value="ECO:0007669"/>
    <property type="project" value="InterPro"/>
</dbReference>
<evidence type="ECO:0000256" key="3">
    <source>
        <dbReference type="ARBA" id="ARBA00022479"/>
    </source>
</evidence>
<dbReference type="InterPro" id="IPR000294">
    <property type="entry name" value="GLA_domain"/>
</dbReference>
<evidence type="ECO:0000313" key="16">
    <source>
        <dbReference type="Proteomes" id="UP000694420"/>
    </source>
</evidence>
<keyword evidence="7 9" id="KW-0106">Calcium</keyword>
<evidence type="ECO:0000313" key="15">
    <source>
        <dbReference type="Ensembl" id="ENSNPEP00000003810.1"/>
    </source>
</evidence>
<dbReference type="GO" id="GO:0046848">
    <property type="term" value="F:hydroxyapatite binding"/>
    <property type="evidence" value="ECO:0007669"/>
    <property type="project" value="TreeGrafter"/>
</dbReference>
<reference evidence="15" key="1">
    <citation type="submission" date="2025-08" db="UniProtKB">
        <authorList>
            <consortium name="Ensembl"/>
        </authorList>
    </citation>
    <scope>IDENTIFICATION</scope>
</reference>
<comment type="function">
    <text evidence="12">Binds strongly to apatite and calcium.</text>
</comment>
<dbReference type="GO" id="GO:0031214">
    <property type="term" value="P:biomineral tissue development"/>
    <property type="evidence" value="ECO:0007669"/>
    <property type="project" value="UniProtKB-KW"/>
</dbReference>
<sequence>MRTLALLALLVLGTLGHQGKGDPKGARSPGTHWGQGTRGGWFGGAQAWKGTPVRRRRSREEGAAAPAAPDPLEATREVCELSPDCDELADQIGLPAAYQRLYGTTVR</sequence>
<evidence type="ECO:0000256" key="10">
    <source>
        <dbReference type="PIRSR" id="PIRSR602384-2"/>
    </source>
</evidence>
<evidence type="ECO:0000256" key="6">
    <source>
        <dbReference type="ARBA" id="ARBA00022723"/>
    </source>
</evidence>
<dbReference type="GO" id="GO:0001649">
    <property type="term" value="P:osteoblast differentiation"/>
    <property type="evidence" value="ECO:0007669"/>
    <property type="project" value="TreeGrafter"/>
</dbReference>
<dbReference type="PANTHER" id="PTHR14235:SF0">
    <property type="entry name" value="OSTEOCALCIN"/>
    <property type="match status" value="1"/>
</dbReference>
<reference evidence="15" key="2">
    <citation type="submission" date="2025-09" db="UniProtKB">
        <authorList>
            <consortium name="Ensembl"/>
        </authorList>
    </citation>
    <scope>IDENTIFICATION</scope>
</reference>
<dbReference type="Proteomes" id="UP000694420">
    <property type="component" value="Unplaced"/>
</dbReference>
<dbReference type="InterPro" id="IPR002384">
    <property type="entry name" value="Osteocalcin/MGP"/>
</dbReference>
<comment type="subcellular location">
    <subcellularLocation>
        <location evidence="1 12">Secreted</location>
    </subcellularLocation>
</comment>
<feature type="binding site" evidence="9">
    <location>
        <position position="73"/>
    </location>
    <ligand>
        <name>Ca(2+)</name>
        <dbReference type="ChEBI" id="CHEBI:29108"/>
        <label>1</label>
    </ligand>
</feature>
<feature type="modified residue" description="4-carboxyglutamate" evidence="11">
    <location>
        <position position="73"/>
    </location>
</feature>
<keyword evidence="8 10" id="KW-1015">Disulfide bond</keyword>
<accession>A0A8C6YV90</accession>
<dbReference type="GO" id="GO:0032571">
    <property type="term" value="P:response to vitamin K"/>
    <property type="evidence" value="ECO:0007669"/>
    <property type="project" value="InterPro"/>
</dbReference>
<comment type="PTM">
    <text evidence="11 12">Gamma-carboxyglutamate residues are formed by vitamin K dependent carboxylation. These residues are essential for the binding of calcium.</text>
</comment>
<evidence type="ECO:0000259" key="14">
    <source>
        <dbReference type="PROSITE" id="PS50998"/>
    </source>
</evidence>
<evidence type="ECO:0000256" key="12">
    <source>
        <dbReference type="RuleBase" id="RU361261"/>
    </source>
</evidence>
<feature type="signal peptide" evidence="12">
    <location>
        <begin position="1"/>
        <end position="21"/>
    </location>
</feature>
<dbReference type="PANTHER" id="PTHR14235">
    <property type="entry name" value="OSTEOCALCIN"/>
    <property type="match status" value="1"/>
</dbReference>
<keyword evidence="12" id="KW-0732">Signal</keyword>
<dbReference type="InterPro" id="IPR058704">
    <property type="entry name" value="BGLAP-like_C"/>
</dbReference>
<dbReference type="GO" id="GO:0008147">
    <property type="term" value="F:structural constituent of bone"/>
    <property type="evidence" value="ECO:0007669"/>
    <property type="project" value="TreeGrafter"/>
</dbReference>
<dbReference type="PROSITE" id="PS00011">
    <property type="entry name" value="GLA_1"/>
    <property type="match status" value="1"/>
</dbReference>
<name>A0A8C6YV90_NOTPE</name>
<feature type="binding site" evidence="9">
    <location>
        <position position="86"/>
    </location>
    <ligand>
        <name>Ca(2+)</name>
        <dbReference type="ChEBI" id="CHEBI:29108"/>
        <label>1</label>
    </ligand>
</feature>
<comment type="similarity">
    <text evidence="2 12">Belongs to the osteocalcin/matrix Gla protein family.</text>
</comment>
<keyword evidence="4 12" id="KW-0964">Secreted</keyword>
<dbReference type="GO" id="GO:0005509">
    <property type="term" value="F:calcium ion binding"/>
    <property type="evidence" value="ECO:0007669"/>
    <property type="project" value="UniProtKB-UniRule"/>
</dbReference>
<feature type="compositionally biased region" description="Low complexity" evidence="13">
    <location>
        <begin position="63"/>
        <end position="72"/>
    </location>
</feature>
<feature type="domain" description="Gla" evidence="14">
    <location>
        <begin position="71"/>
        <end position="103"/>
    </location>
</feature>
<feature type="region of interest" description="Disordered" evidence="13">
    <location>
        <begin position="15"/>
        <end position="74"/>
    </location>
</feature>
<dbReference type="GO" id="GO:0005576">
    <property type="term" value="C:extracellular region"/>
    <property type="evidence" value="ECO:0007669"/>
    <property type="project" value="UniProtKB-SubCell"/>
</dbReference>
<dbReference type="GO" id="GO:0060348">
    <property type="term" value="P:bone development"/>
    <property type="evidence" value="ECO:0007669"/>
    <property type="project" value="InterPro"/>
</dbReference>
<keyword evidence="5" id="KW-0091">Biomineralization</keyword>
<keyword evidence="6 9" id="KW-0479">Metal-binding</keyword>
<dbReference type="PROSITE" id="PS50998">
    <property type="entry name" value="GLA_2"/>
    <property type="match status" value="1"/>
</dbReference>
<dbReference type="Pfam" id="PF25890">
    <property type="entry name" value="BGLAP_C"/>
    <property type="match status" value="1"/>
</dbReference>